<keyword evidence="3" id="KW-1185">Reference proteome</keyword>
<evidence type="ECO:0000313" key="3">
    <source>
        <dbReference type="Proteomes" id="UP000215914"/>
    </source>
</evidence>
<reference evidence="1 3" key="1">
    <citation type="journal article" date="2017" name="Nature">
        <title>The sunflower genome provides insights into oil metabolism, flowering and Asterid evolution.</title>
        <authorList>
            <person name="Badouin H."/>
            <person name="Gouzy J."/>
            <person name="Grassa C.J."/>
            <person name="Murat F."/>
            <person name="Staton S.E."/>
            <person name="Cottret L."/>
            <person name="Lelandais-Briere C."/>
            <person name="Owens G.L."/>
            <person name="Carrere S."/>
            <person name="Mayjonade B."/>
            <person name="Legrand L."/>
            <person name="Gill N."/>
            <person name="Kane N.C."/>
            <person name="Bowers J.E."/>
            <person name="Hubner S."/>
            <person name="Bellec A."/>
            <person name="Berard A."/>
            <person name="Berges H."/>
            <person name="Blanchet N."/>
            <person name="Boniface M.C."/>
            <person name="Brunel D."/>
            <person name="Catrice O."/>
            <person name="Chaidir N."/>
            <person name="Claudel C."/>
            <person name="Donnadieu C."/>
            <person name="Faraut T."/>
            <person name="Fievet G."/>
            <person name="Helmstetter N."/>
            <person name="King M."/>
            <person name="Knapp S.J."/>
            <person name="Lai Z."/>
            <person name="Le Paslier M.C."/>
            <person name="Lippi Y."/>
            <person name="Lorenzon L."/>
            <person name="Mandel J.R."/>
            <person name="Marage G."/>
            <person name="Marchand G."/>
            <person name="Marquand E."/>
            <person name="Bret-Mestries E."/>
            <person name="Morien E."/>
            <person name="Nambeesan S."/>
            <person name="Nguyen T."/>
            <person name="Pegot-Espagnet P."/>
            <person name="Pouilly N."/>
            <person name="Raftis F."/>
            <person name="Sallet E."/>
            <person name="Schiex T."/>
            <person name="Thomas J."/>
            <person name="Vandecasteele C."/>
            <person name="Vares D."/>
            <person name="Vear F."/>
            <person name="Vautrin S."/>
            <person name="Crespi M."/>
            <person name="Mangin B."/>
            <person name="Burke J.M."/>
            <person name="Salse J."/>
            <person name="Munos S."/>
            <person name="Vincourt P."/>
            <person name="Rieseberg L.H."/>
            <person name="Langlade N.B."/>
        </authorList>
    </citation>
    <scope>NUCLEOTIDE SEQUENCE [LARGE SCALE GENOMIC DNA]</scope>
    <source>
        <strain evidence="3">cv. SF193</strain>
        <tissue evidence="1">Leaves</tissue>
    </source>
</reference>
<protein>
    <submittedName>
        <fullName evidence="2">Uncharacterized protein</fullName>
    </submittedName>
</protein>
<gene>
    <name evidence="2" type="ORF">HannXRQ_Chr07g0204911</name>
    <name evidence="1" type="ORF">HanXRQr2_Chr07g0314131</name>
</gene>
<dbReference type="InParanoid" id="A0A251UEG4"/>
<dbReference type="Proteomes" id="UP000215914">
    <property type="component" value="Chromosome 7"/>
</dbReference>
<organism evidence="2 3">
    <name type="scientific">Helianthus annuus</name>
    <name type="common">Common sunflower</name>
    <dbReference type="NCBI Taxonomy" id="4232"/>
    <lineage>
        <taxon>Eukaryota</taxon>
        <taxon>Viridiplantae</taxon>
        <taxon>Streptophyta</taxon>
        <taxon>Embryophyta</taxon>
        <taxon>Tracheophyta</taxon>
        <taxon>Spermatophyta</taxon>
        <taxon>Magnoliopsida</taxon>
        <taxon>eudicotyledons</taxon>
        <taxon>Gunneridae</taxon>
        <taxon>Pentapetalae</taxon>
        <taxon>asterids</taxon>
        <taxon>campanulids</taxon>
        <taxon>Asterales</taxon>
        <taxon>Asteraceae</taxon>
        <taxon>Asteroideae</taxon>
        <taxon>Heliantheae alliance</taxon>
        <taxon>Heliantheae</taxon>
        <taxon>Helianthus</taxon>
    </lineage>
</organism>
<reference evidence="1" key="3">
    <citation type="submission" date="2020-06" db="EMBL/GenBank/DDBJ databases">
        <title>Helianthus annuus Genome sequencing and assembly Release 2.</title>
        <authorList>
            <person name="Gouzy J."/>
            <person name="Langlade N."/>
            <person name="Munos S."/>
        </authorList>
    </citation>
    <scope>NUCLEOTIDE SEQUENCE</scope>
    <source>
        <tissue evidence="1">Leaves</tissue>
    </source>
</reference>
<name>A0A251UEG4_HELAN</name>
<evidence type="ECO:0000313" key="1">
    <source>
        <dbReference type="EMBL" id="KAF5800268.1"/>
    </source>
</evidence>
<evidence type="ECO:0000313" key="2">
    <source>
        <dbReference type="EMBL" id="OTG21504.1"/>
    </source>
</evidence>
<dbReference type="EMBL" id="MNCJ02000322">
    <property type="protein sequence ID" value="KAF5800268.1"/>
    <property type="molecule type" value="Genomic_DNA"/>
</dbReference>
<dbReference type="Gramene" id="mRNA:HanXRQr2_Chr07g0314131">
    <property type="protein sequence ID" value="mRNA:HanXRQr2_Chr07g0314131"/>
    <property type="gene ID" value="HanXRQr2_Chr07g0314131"/>
</dbReference>
<sequence length="92" mass="10649">MMTKEMVYAAAASSSLANAQDEYNELRFEFGIELDDVLLWVQTRLPLNGTSLNTRKLDEETENLSYETRPKSYFVWNDPCTINVPLVFVCKY</sequence>
<dbReference type="EMBL" id="CM007896">
    <property type="protein sequence ID" value="OTG21504.1"/>
    <property type="molecule type" value="Genomic_DNA"/>
</dbReference>
<accession>A0A251UEG4</accession>
<reference evidence="2" key="2">
    <citation type="submission" date="2017-02" db="EMBL/GenBank/DDBJ databases">
        <title>Sunflower complete genome.</title>
        <authorList>
            <person name="Langlade N."/>
            <person name="Munos S."/>
        </authorList>
    </citation>
    <scope>NUCLEOTIDE SEQUENCE [LARGE SCALE GENOMIC DNA]</scope>
    <source>
        <tissue evidence="2">Leaves</tissue>
    </source>
</reference>
<proteinExistence type="predicted"/>
<dbReference type="AlphaFoldDB" id="A0A251UEG4"/>